<comment type="caution">
    <text evidence="1">The sequence shown here is derived from an EMBL/GenBank/DDBJ whole genome shotgun (WGS) entry which is preliminary data.</text>
</comment>
<dbReference type="EMBL" id="JBHSSL010000042">
    <property type="protein sequence ID" value="MFC6170446.1"/>
    <property type="molecule type" value="Genomic_DNA"/>
</dbReference>
<protein>
    <submittedName>
        <fullName evidence="1">Uncharacterized protein</fullName>
    </submittedName>
</protein>
<evidence type="ECO:0000313" key="1">
    <source>
        <dbReference type="EMBL" id="MFC6170446.1"/>
    </source>
</evidence>
<sequence>MHQKEVASVTAANSVIELATADTSFADGTSLSLQPDGICAAFSGYKAIYYG</sequence>
<reference evidence="2" key="1">
    <citation type="journal article" date="2019" name="Int. J. Syst. Evol. Microbiol.">
        <title>The Global Catalogue of Microorganisms (GCM) 10K type strain sequencing project: providing services to taxonomists for standard genome sequencing and annotation.</title>
        <authorList>
            <consortium name="The Broad Institute Genomics Platform"/>
            <consortium name="The Broad Institute Genome Sequencing Center for Infectious Disease"/>
            <person name="Wu L."/>
            <person name="Ma J."/>
        </authorList>
    </citation>
    <scope>NUCLEOTIDE SEQUENCE [LARGE SCALE GENOMIC DNA]</scope>
    <source>
        <strain evidence="2">CCM 8904</strain>
    </source>
</reference>
<evidence type="ECO:0000313" key="2">
    <source>
        <dbReference type="Proteomes" id="UP001596289"/>
    </source>
</evidence>
<organism evidence="1 2">
    <name type="scientific">Loigolactobacillus jiayinensis</name>
    <dbReference type="NCBI Taxonomy" id="2486016"/>
    <lineage>
        <taxon>Bacteria</taxon>
        <taxon>Bacillati</taxon>
        <taxon>Bacillota</taxon>
        <taxon>Bacilli</taxon>
        <taxon>Lactobacillales</taxon>
        <taxon>Lactobacillaceae</taxon>
        <taxon>Loigolactobacillus</taxon>
    </lineage>
</organism>
<dbReference type="RefSeq" id="WP_164509519.1">
    <property type="nucleotide sequence ID" value="NZ_JBHSSL010000042.1"/>
</dbReference>
<keyword evidence="2" id="KW-1185">Reference proteome</keyword>
<accession>A0ABW1RD53</accession>
<name>A0ABW1RD53_9LACO</name>
<gene>
    <name evidence="1" type="ORF">ACFQGP_07640</name>
</gene>
<dbReference type="Proteomes" id="UP001596289">
    <property type="component" value="Unassembled WGS sequence"/>
</dbReference>
<proteinExistence type="predicted"/>